<gene>
    <name evidence="1" type="ORF">GII30_00605</name>
</gene>
<dbReference type="RefSeq" id="WP_005183052.1">
    <property type="nucleotide sequence ID" value="NZ_CP045804.1"/>
</dbReference>
<organism evidence="1">
    <name type="scientific">Gordonia amarae</name>
    <dbReference type="NCBI Taxonomy" id="36821"/>
    <lineage>
        <taxon>Bacteria</taxon>
        <taxon>Bacillati</taxon>
        <taxon>Actinomycetota</taxon>
        <taxon>Actinomycetes</taxon>
        <taxon>Mycobacteriales</taxon>
        <taxon>Gordoniaceae</taxon>
        <taxon>Gordonia</taxon>
    </lineage>
</organism>
<sequence length="156" mass="16127">MTEYRKLRTSHWRAYGAVAVSTIALAGGMVIGAGEAAAAESITGEVGCINSTVTGVWVQGASSTSGWAKWSVPIVLGGHSKANFSYTLNKGGNYQVHVGCGGTSKSWKVSAKSGWVSGSGKKFRCNDISPALQAAGIAVLKKNLTQGIAYQTCKVV</sequence>
<accession>A0A857KE06</accession>
<reference evidence="1" key="1">
    <citation type="journal article" date="2021" name="Nat. Microbiol.">
        <title>Cocultivation of an ultrasmall environmental parasitic bacterium with lytic ability against bacteria associated with wastewater foams.</title>
        <authorList>
            <person name="Batinovic S."/>
            <person name="Rose J.J.A."/>
            <person name="Ratcliffe J."/>
            <person name="Seviour R.J."/>
            <person name="Petrovski S."/>
        </authorList>
    </citation>
    <scope>NUCLEOTIDE SEQUENCE</scope>
    <source>
        <strain evidence="1">CON44</strain>
    </source>
</reference>
<protein>
    <submittedName>
        <fullName evidence="1">Uncharacterized protein</fullName>
    </submittedName>
</protein>
<dbReference type="EMBL" id="CP045810">
    <property type="protein sequence ID" value="QHN37878.1"/>
    <property type="molecule type" value="Genomic_DNA"/>
</dbReference>
<evidence type="ECO:0000313" key="1">
    <source>
        <dbReference type="EMBL" id="QHN37878.1"/>
    </source>
</evidence>
<name>A0A857KE06_9ACTN</name>
<proteinExistence type="predicted"/>
<dbReference type="AlphaFoldDB" id="A0A857KE06"/>